<evidence type="ECO:0000256" key="1">
    <source>
        <dbReference type="SAM" id="Phobius"/>
    </source>
</evidence>
<keyword evidence="1" id="KW-1133">Transmembrane helix</keyword>
<evidence type="ECO:0000313" key="3">
    <source>
        <dbReference type="Proteomes" id="UP000579605"/>
    </source>
</evidence>
<dbReference type="RefSeq" id="WP_179790216.1">
    <property type="nucleotide sequence ID" value="NZ_BAAARR010000041.1"/>
</dbReference>
<proteinExistence type="predicted"/>
<dbReference type="EMBL" id="JACBZH010000001">
    <property type="protein sequence ID" value="NYH92829.1"/>
    <property type="molecule type" value="Genomic_DNA"/>
</dbReference>
<reference evidence="2 3" key="1">
    <citation type="submission" date="2020-07" db="EMBL/GenBank/DDBJ databases">
        <title>Sequencing the genomes of 1000 actinobacteria strains.</title>
        <authorList>
            <person name="Klenk H.-P."/>
        </authorList>
    </citation>
    <scope>NUCLEOTIDE SEQUENCE [LARGE SCALE GENOMIC DNA]</scope>
    <source>
        <strain evidence="2 3">DSM 18448</strain>
    </source>
</reference>
<keyword evidence="1" id="KW-0812">Transmembrane</keyword>
<feature type="transmembrane region" description="Helical" evidence="1">
    <location>
        <begin position="44"/>
        <end position="65"/>
    </location>
</feature>
<sequence>MPWYFLPIMWLGATVISAQVLLLGDRQRSLRQRLGEIGQGGGAWGLALVAVIAGGVVGATIGAAGPGVGDSAAVGMGVGLLTWTISVALALISSNRNTRGGDHRANE</sequence>
<name>A0A852ZU10_9ACTN</name>
<keyword evidence="1" id="KW-0472">Membrane</keyword>
<gene>
    <name evidence="2" type="ORF">F4554_005467</name>
</gene>
<feature type="transmembrane region" description="Helical" evidence="1">
    <location>
        <begin position="71"/>
        <end position="92"/>
    </location>
</feature>
<evidence type="ECO:0000313" key="2">
    <source>
        <dbReference type="EMBL" id="NYH92829.1"/>
    </source>
</evidence>
<dbReference type="AlphaFoldDB" id="A0A852ZU10"/>
<feature type="transmembrane region" description="Helical" evidence="1">
    <location>
        <begin position="6"/>
        <end position="24"/>
    </location>
</feature>
<organism evidence="2 3">
    <name type="scientific">Actinopolymorpha rutila</name>
    <dbReference type="NCBI Taxonomy" id="446787"/>
    <lineage>
        <taxon>Bacteria</taxon>
        <taxon>Bacillati</taxon>
        <taxon>Actinomycetota</taxon>
        <taxon>Actinomycetes</taxon>
        <taxon>Propionibacteriales</taxon>
        <taxon>Actinopolymorphaceae</taxon>
        <taxon>Actinopolymorpha</taxon>
    </lineage>
</organism>
<keyword evidence="3" id="KW-1185">Reference proteome</keyword>
<dbReference type="Proteomes" id="UP000579605">
    <property type="component" value="Unassembled WGS sequence"/>
</dbReference>
<protein>
    <submittedName>
        <fullName evidence="2">Uncharacterized protein</fullName>
    </submittedName>
</protein>
<comment type="caution">
    <text evidence="2">The sequence shown here is derived from an EMBL/GenBank/DDBJ whole genome shotgun (WGS) entry which is preliminary data.</text>
</comment>
<accession>A0A852ZU10</accession>